<evidence type="ECO:0000259" key="3">
    <source>
        <dbReference type="Pfam" id="PF19081"/>
    </source>
</evidence>
<feature type="compositionally biased region" description="Gly residues" evidence="1">
    <location>
        <begin position="305"/>
        <end position="314"/>
    </location>
</feature>
<feature type="domain" description="Ig-like" evidence="3">
    <location>
        <begin position="881"/>
        <end position="958"/>
    </location>
</feature>
<feature type="domain" description="Ig-like" evidence="3">
    <location>
        <begin position="794"/>
        <end position="877"/>
    </location>
</feature>
<feature type="region of interest" description="Disordered" evidence="1">
    <location>
        <begin position="293"/>
        <end position="314"/>
    </location>
</feature>
<keyword evidence="5" id="KW-1185">Reference proteome</keyword>
<organism evidence="4 5">
    <name type="scientific">Flavobacterium weaverense</name>
    <dbReference type="NCBI Taxonomy" id="271156"/>
    <lineage>
        <taxon>Bacteria</taxon>
        <taxon>Pseudomonadati</taxon>
        <taxon>Bacteroidota</taxon>
        <taxon>Flavobacteriia</taxon>
        <taxon>Flavobacteriales</taxon>
        <taxon>Flavobacteriaceae</taxon>
        <taxon>Flavobacterium</taxon>
    </lineage>
</organism>
<protein>
    <submittedName>
        <fullName evidence="4">Putative repeat protein (TIGR01451 family)</fullName>
    </submittedName>
</protein>
<comment type="caution">
    <text evidence="4">The sequence shown here is derived from an EMBL/GenBank/DDBJ whole genome shotgun (WGS) entry which is preliminary data.</text>
</comment>
<evidence type="ECO:0000313" key="5">
    <source>
        <dbReference type="Proteomes" id="UP000280368"/>
    </source>
</evidence>
<feature type="domain" description="Ig-like" evidence="3">
    <location>
        <begin position="1041"/>
        <end position="1117"/>
    </location>
</feature>
<dbReference type="Pfam" id="PF19081">
    <property type="entry name" value="Ig_7"/>
    <property type="match status" value="4"/>
</dbReference>
<dbReference type="EMBL" id="REFH01000014">
    <property type="protein sequence ID" value="RMA71606.1"/>
    <property type="molecule type" value="Genomic_DNA"/>
</dbReference>
<evidence type="ECO:0000313" key="4">
    <source>
        <dbReference type="EMBL" id="RMA71606.1"/>
    </source>
</evidence>
<evidence type="ECO:0000256" key="1">
    <source>
        <dbReference type="SAM" id="MobiDB-lite"/>
    </source>
</evidence>
<dbReference type="InterPro" id="IPR001434">
    <property type="entry name" value="OmcB-like_DUF11"/>
</dbReference>
<dbReference type="Pfam" id="PF01345">
    <property type="entry name" value="DUF11"/>
    <property type="match status" value="1"/>
</dbReference>
<evidence type="ECO:0000259" key="2">
    <source>
        <dbReference type="Pfam" id="PF01345"/>
    </source>
</evidence>
<sequence length="1287" mass="128840">MNNLYSRTKNFKLLYFLFIIVVFIGNSFTTDAQICGTPGVDGPANISTAINTYYPIQVGEPTLNAGAQAVNLGAVPAIDAYENNFGTTPISVGDLILIIQMQDADINYSNSQLYGSGISNSFKDRLGGTGFTNIGNTGVFEYVIATNNVPLIGGNLTFKGAASNGGVKNSYYNAEATSARGKRTFQIIRLPQYSNLILTSDITTPPFNGSAGGIIAFSVSGNFDFNGKKIDGNARGFRGGYSPVGASLVNNSTTYVGNASNKSISGKGEGIAGTPRFMYDGYNQVDNLVEGMPGGSAGRGAPANAGGGGNDHNAGGGGGGNGGYGGLGGIGWQGAKGDTSTLNGGGRPGFRSYLTTNPLLNTLVMGGGGGAGDANDATNGVKGGVGGAIILINAGTISGTGSISANGGNGAAGVYANNPDGAGGGGAGGSVLLNIANSSTAKISIEAKGGNGGNTFLDSKNEHGPGGGGGGGIIRYNAIGATIYADVTEGFAGKTNNGGSNTILHGAVNGTDGYIATFNSTELNPELQITSNCLPILETNVESLIKSLCNTIGNEIIYKIEIKNTGNGNAAGVVLDFEFPSGMEFTSATASYSVGASGPSGPLTNTSTSINPLFGGFNIALNGIVTITLKGKLTATASSGVKSAMAQALYLDPTRTIVNPNRKITAFTNSYGSAIKTYESSNASDVPGTNFNGVPANITIDDITIWALPGVPTTSVTQPTCSTLTGEIKVLSPANGTGVTYTIIGVNPVVAAKTNATGIFSGLVAGSYSITTANLNLCSSLPTDNIIINGVAGAPTTTGASICVGGSGSLVATGCSNNSNIKWYTEPTGGTAIFTGTPFNPIGVSNSGITNTDTPSSTTFYAECSDGGCRAATNFVINPIPTINSTTAGTSCGTGTVSLNATASTGTINWYDASTGGTLVGTGTNFVTPSLTQSKTYYVEVTDNGCTSSRLPVVATINEIPTITSKTPNERCGPGTVELKATASAGNVNWYSDAQGGVLLATGNTYTPNISQTTTYYVDATNNGCTSTSRIAVAATIKAAPIAPTSTNQTVCTDGTATQTLTATATGGTITWYTDATGGTVVNTPTQVGVGSKTYYSQASNGTCSSLRTPVVLTISPAITFTATATNVSCNGAADGTITVSGVSAGATTTIKLNNTGADLSAQTKFGPGTYTITATNGSCVTSKNVTITEPVIVTVTATATNVSCNGATDGTIIVSGVSAGATTTIKLNNAGADLSAQTKFAPGTYTITATNGSCVTSKNVTITEPILVTVTATATNVSCNGAADGT</sequence>
<accession>A0A3L9ZGC4</accession>
<feature type="non-terminal residue" evidence="4">
    <location>
        <position position="1287"/>
    </location>
</feature>
<dbReference type="NCBIfam" id="TIGR01451">
    <property type="entry name" value="B_ant_repeat"/>
    <property type="match status" value="1"/>
</dbReference>
<reference evidence="4 5" key="1">
    <citation type="submission" date="2018-10" db="EMBL/GenBank/DDBJ databases">
        <title>Genomic Encyclopedia of Archaeal and Bacterial Type Strains, Phase II (KMG-II): from individual species to whole genera.</title>
        <authorList>
            <person name="Goeker M."/>
        </authorList>
    </citation>
    <scope>NUCLEOTIDE SEQUENCE [LARGE SCALE GENOMIC DNA]</scope>
    <source>
        <strain evidence="4 5">DSM 19727</strain>
    </source>
</reference>
<gene>
    <name evidence="4" type="ORF">BC961_2994</name>
</gene>
<dbReference type="OrthoDB" id="9805017at2"/>
<feature type="domain" description="DUF11" evidence="2">
    <location>
        <begin position="551"/>
        <end position="638"/>
    </location>
</feature>
<feature type="domain" description="Ig-like" evidence="3">
    <location>
        <begin position="961"/>
        <end position="1037"/>
    </location>
</feature>
<dbReference type="InterPro" id="IPR044023">
    <property type="entry name" value="Ig_7"/>
</dbReference>
<proteinExistence type="predicted"/>
<name>A0A3L9ZGC4_9FLAO</name>
<dbReference type="Proteomes" id="UP000280368">
    <property type="component" value="Unassembled WGS sequence"/>
</dbReference>
<dbReference type="InterPro" id="IPR047589">
    <property type="entry name" value="DUF11_rpt"/>
</dbReference>